<dbReference type="GO" id="GO:0003676">
    <property type="term" value="F:nucleic acid binding"/>
    <property type="evidence" value="ECO:0007669"/>
    <property type="project" value="InterPro"/>
</dbReference>
<name>A0A6C0HPM4_9ZZZZ</name>
<dbReference type="GO" id="GO:0032259">
    <property type="term" value="P:methylation"/>
    <property type="evidence" value="ECO:0007669"/>
    <property type="project" value="InterPro"/>
</dbReference>
<reference evidence="2" key="1">
    <citation type="journal article" date="2020" name="Nature">
        <title>Giant virus diversity and host interactions through global metagenomics.</title>
        <authorList>
            <person name="Schulz F."/>
            <person name="Roux S."/>
            <person name="Paez-Espino D."/>
            <person name="Jungbluth S."/>
            <person name="Walsh D.A."/>
            <person name="Denef V.J."/>
            <person name="McMahon K.D."/>
            <person name="Konstantinidis K.T."/>
            <person name="Eloe-Fadrosh E.A."/>
            <person name="Kyrpides N.C."/>
            <person name="Woyke T."/>
        </authorList>
    </citation>
    <scope>NUCLEOTIDE SEQUENCE</scope>
    <source>
        <strain evidence="2">GVMAG-M-3300023184-161</strain>
    </source>
</reference>
<accession>A0A6C0HPM4</accession>
<sequence length="357" mass="41340">MVNYSCDKCYKTFTQKSHYTQHQKRKNMCENNADKIKVLIDKAVEDKLNTILPDNTLINKEKIELNIIDNNVITQQTTPNMETKQTKGLNRNTIDKYYTKDIVVELCLNLVKKYIQINPDELIIEPSAGNGSFITGIKSITSNFKFYDLEPDNDEIIKQDYLLYDYDIIKETFSKIHIIGNPPFGRQSSLAIKFIKKSCEFCDSVSFILPKSFKKDSLKKTFPLNFHLIFEIDLPDKSFLVDGVEHNVPCIFQIWEKKTTNRVVNEKLEPVNFMFVEKTENPDISFRRVGVNAGTIDKKIDEKSIQSHYFIKFTNGKSITDNINKLSTITYDFNNTVGPKSISKQELIFKFNPLLEC</sequence>
<evidence type="ECO:0000259" key="1">
    <source>
        <dbReference type="PROSITE" id="PS50157"/>
    </source>
</evidence>
<protein>
    <recommendedName>
        <fullName evidence="1">C2H2-type domain-containing protein</fullName>
    </recommendedName>
</protein>
<organism evidence="2">
    <name type="scientific">viral metagenome</name>
    <dbReference type="NCBI Taxonomy" id="1070528"/>
    <lineage>
        <taxon>unclassified sequences</taxon>
        <taxon>metagenomes</taxon>
        <taxon>organismal metagenomes</taxon>
    </lineage>
</organism>
<dbReference type="GO" id="GO:0008168">
    <property type="term" value="F:methyltransferase activity"/>
    <property type="evidence" value="ECO:0007669"/>
    <property type="project" value="InterPro"/>
</dbReference>
<dbReference type="InterPro" id="IPR013087">
    <property type="entry name" value="Znf_C2H2_type"/>
</dbReference>
<dbReference type="PROSITE" id="PS50157">
    <property type="entry name" value="ZINC_FINGER_C2H2_2"/>
    <property type="match status" value="1"/>
</dbReference>
<dbReference type="InterPro" id="IPR029063">
    <property type="entry name" value="SAM-dependent_MTases_sf"/>
</dbReference>
<dbReference type="PRINTS" id="PR00507">
    <property type="entry name" value="N12N6MTFRASE"/>
</dbReference>
<dbReference type="Gene3D" id="3.40.50.150">
    <property type="entry name" value="Vaccinia Virus protein VP39"/>
    <property type="match status" value="1"/>
</dbReference>
<dbReference type="Gene3D" id="3.30.160.60">
    <property type="entry name" value="Classic Zinc Finger"/>
    <property type="match status" value="1"/>
</dbReference>
<dbReference type="EMBL" id="MN739998">
    <property type="protein sequence ID" value="QHT82307.1"/>
    <property type="molecule type" value="Genomic_DNA"/>
</dbReference>
<proteinExistence type="predicted"/>
<dbReference type="SUPFAM" id="SSF53335">
    <property type="entry name" value="S-adenosyl-L-methionine-dependent methyltransferases"/>
    <property type="match status" value="1"/>
</dbReference>
<dbReference type="AlphaFoldDB" id="A0A6C0HPM4"/>
<evidence type="ECO:0000313" key="2">
    <source>
        <dbReference type="EMBL" id="QHT82307.1"/>
    </source>
</evidence>
<dbReference type="InterPro" id="IPR002052">
    <property type="entry name" value="DNA_methylase_N6_adenine_CS"/>
</dbReference>
<feature type="domain" description="C2H2-type" evidence="1">
    <location>
        <begin position="4"/>
        <end position="32"/>
    </location>
</feature>
<dbReference type="PROSITE" id="PS00092">
    <property type="entry name" value="N6_MTASE"/>
    <property type="match status" value="1"/>
</dbReference>